<dbReference type="InterPro" id="IPR019416">
    <property type="entry name" value="NCBP3"/>
</dbReference>
<feature type="compositionally biased region" description="Acidic residues" evidence="1">
    <location>
        <begin position="296"/>
        <end position="307"/>
    </location>
</feature>
<feature type="compositionally biased region" description="Gly residues" evidence="1">
    <location>
        <begin position="338"/>
        <end position="350"/>
    </location>
</feature>
<dbReference type="GO" id="GO:0000340">
    <property type="term" value="F:RNA 7-methylguanosine cap binding"/>
    <property type="evidence" value="ECO:0007669"/>
    <property type="project" value="InterPro"/>
</dbReference>
<accession>A0A2P6TWE2</accession>
<feature type="compositionally biased region" description="Basic and acidic residues" evidence="1">
    <location>
        <begin position="57"/>
        <end position="70"/>
    </location>
</feature>
<feature type="compositionally biased region" description="Low complexity" evidence="1">
    <location>
        <begin position="1"/>
        <end position="11"/>
    </location>
</feature>
<protein>
    <submittedName>
        <fullName evidence="2">Splicing RNP complex component</fullName>
    </submittedName>
</protein>
<keyword evidence="3" id="KW-1185">Reference proteome</keyword>
<dbReference type="STRING" id="3076.A0A2P6TWE2"/>
<dbReference type="GO" id="GO:0005634">
    <property type="term" value="C:nucleus"/>
    <property type="evidence" value="ECO:0007669"/>
    <property type="project" value="TreeGrafter"/>
</dbReference>
<evidence type="ECO:0000256" key="1">
    <source>
        <dbReference type="SAM" id="MobiDB-lite"/>
    </source>
</evidence>
<organism evidence="2 3">
    <name type="scientific">Chlorella sorokiniana</name>
    <name type="common">Freshwater green alga</name>
    <dbReference type="NCBI Taxonomy" id="3076"/>
    <lineage>
        <taxon>Eukaryota</taxon>
        <taxon>Viridiplantae</taxon>
        <taxon>Chlorophyta</taxon>
        <taxon>core chlorophytes</taxon>
        <taxon>Trebouxiophyceae</taxon>
        <taxon>Chlorellales</taxon>
        <taxon>Chlorellaceae</taxon>
        <taxon>Chlorella clade</taxon>
        <taxon>Chlorella</taxon>
    </lineage>
</organism>
<dbReference type="PANTHER" id="PTHR16291">
    <property type="entry name" value="NUCLEAR CAP-BINDING PROTEIN SUBUNIT 3"/>
    <property type="match status" value="1"/>
</dbReference>
<comment type="caution">
    <text evidence="2">The sequence shown here is derived from an EMBL/GenBank/DDBJ whole genome shotgun (WGS) entry which is preliminary data.</text>
</comment>
<dbReference type="AlphaFoldDB" id="A0A2P6TWE2"/>
<evidence type="ECO:0000313" key="2">
    <source>
        <dbReference type="EMBL" id="PRW58378.1"/>
    </source>
</evidence>
<feature type="compositionally biased region" description="Basic and acidic residues" evidence="1">
    <location>
        <begin position="30"/>
        <end position="50"/>
    </location>
</feature>
<feature type="compositionally biased region" description="Low complexity" evidence="1">
    <location>
        <begin position="416"/>
        <end position="428"/>
    </location>
</feature>
<sequence length="437" mass="48862">MEAAQDAAAPAEEQHAKQPIEFPAAEEPEHEASRLDEERAKHRARAEKFGTEYVDPSQRRDMRLDARKERFNRPGFATGIDLFTEEEQQKREQRAARFGLPAGSGLEWKPPQVDEDAEKRRARAERFGVEYRPKDETGLMDVDLFEARRDPGAMVPRRPEAVHVYGVDLMSTGDLLKYFADYGPKFVEWINDSSANVLFADGPTAKRAVAGMGKPLPPEEAPEQMGIDPSDPAAIEFLWHKGEDFVKAGTPIPLIFRVATVEDVKPSERVPSRRLWLSAGGGRQRGGRQRQQQQEEWQEEGGEEGGEYQERGRGRRRYKVRRGGRPSGWQHDDRGEEGQGGEGQGGGQGWGDLDAVIQQQRQQGGEGGGGGGRRQRRPRGKRQRRDVDMEDAEGGGMPDYGNEPQRFRRDEDDEPAAAAAPTALAGPPREQVDYTDL</sequence>
<dbReference type="Pfam" id="PF10309">
    <property type="entry name" value="NCBP3"/>
    <property type="match status" value="1"/>
</dbReference>
<dbReference type="Proteomes" id="UP000239899">
    <property type="component" value="Unassembled WGS sequence"/>
</dbReference>
<evidence type="ECO:0000313" key="3">
    <source>
        <dbReference type="Proteomes" id="UP000239899"/>
    </source>
</evidence>
<feature type="region of interest" description="Disordered" evidence="1">
    <location>
        <begin position="87"/>
        <end position="119"/>
    </location>
</feature>
<dbReference type="GO" id="GO:0003729">
    <property type="term" value="F:mRNA binding"/>
    <property type="evidence" value="ECO:0007669"/>
    <property type="project" value="InterPro"/>
</dbReference>
<feature type="compositionally biased region" description="Basic residues" evidence="1">
    <location>
        <begin position="313"/>
        <end position="324"/>
    </location>
</feature>
<feature type="region of interest" description="Disordered" evidence="1">
    <location>
        <begin position="269"/>
        <end position="437"/>
    </location>
</feature>
<proteinExistence type="predicted"/>
<name>A0A2P6TWE2_CHLSO</name>
<feature type="region of interest" description="Disordered" evidence="1">
    <location>
        <begin position="1"/>
        <end position="70"/>
    </location>
</feature>
<gene>
    <name evidence="2" type="ORF">C2E21_3001</name>
</gene>
<reference evidence="2 3" key="1">
    <citation type="journal article" date="2018" name="Plant J.">
        <title>Genome sequences of Chlorella sorokiniana UTEX 1602 and Micractinium conductrix SAG 241.80: implications to maltose excretion by a green alga.</title>
        <authorList>
            <person name="Arriola M.B."/>
            <person name="Velmurugan N."/>
            <person name="Zhang Y."/>
            <person name="Plunkett M.H."/>
            <person name="Hondzo H."/>
            <person name="Barney B.M."/>
        </authorList>
    </citation>
    <scope>NUCLEOTIDE SEQUENCE [LARGE SCALE GENOMIC DNA]</scope>
    <source>
        <strain evidence="3">UTEX 1602</strain>
    </source>
</reference>
<dbReference type="OrthoDB" id="422106at2759"/>
<feature type="compositionally biased region" description="Basic residues" evidence="1">
    <location>
        <begin position="373"/>
        <end position="384"/>
    </location>
</feature>
<dbReference type="EMBL" id="LHPG02000005">
    <property type="protein sequence ID" value="PRW58378.1"/>
    <property type="molecule type" value="Genomic_DNA"/>
</dbReference>
<dbReference type="PANTHER" id="PTHR16291:SF0">
    <property type="entry name" value="NUCLEAR CAP-BINDING PROTEIN SUBUNIT 3"/>
    <property type="match status" value="1"/>
</dbReference>